<feature type="transmembrane region" description="Helical" evidence="8">
    <location>
        <begin position="511"/>
        <end position="529"/>
    </location>
</feature>
<proteinExistence type="inferred from homology"/>
<feature type="transmembrane region" description="Helical" evidence="8">
    <location>
        <begin position="133"/>
        <end position="155"/>
    </location>
</feature>
<keyword evidence="3" id="KW-1003">Cell membrane</keyword>
<comment type="subcellular location">
    <subcellularLocation>
        <location evidence="1">Cell inner membrane</location>
        <topology evidence="1">Multi-pass membrane protein</topology>
    </subcellularLocation>
    <subcellularLocation>
        <location evidence="8">Cell membrane</location>
        <topology evidence="8">Multi-pass membrane protein</topology>
    </subcellularLocation>
</comment>
<evidence type="ECO:0000313" key="10">
    <source>
        <dbReference type="EMBL" id="MFC3194788.1"/>
    </source>
</evidence>
<keyword evidence="7 8" id="KW-0472">Membrane</keyword>
<dbReference type="Gene3D" id="1.10.3720.10">
    <property type="entry name" value="MetI-like"/>
    <property type="match status" value="2"/>
</dbReference>
<dbReference type="SUPFAM" id="SSF161098">
    <property type="entry name" value="MetI-like"/>
    <property type="match status" value="2"/>
</dbReference>
<feature type="transmembrane region" description="Helical" evidence="8">
    <location>
        <begin position="186"/>
        <end position="204"/>
    </location>
</feature>
<evidence type="ECO:0000256" key="5">
    <source>
        <dbReference type="ARBA" id="ARBA00022692"/>
    </source>
</evidence>
<sequence length="537" mass="59215">MLTTKSHWLIWPMVVVFGLPLAALLWQLFQPDLEVWHHLSETVLGGYIRQSLSLLLWVTVGSALVGVSSAWLIARHRFSGQRVFQWLLILPMAMPAYIVAYAYTWWLDVAGPVQSTLRTYNNWSFGDYVFPNIRSFGGAVLVLTLVLYPYVYLLARAAFQRQSKQLFEAHQLAGGRHYFRQVALPLARPAIFGGLALVMMETLADYGTVQYFGLNTLTTGILKTWFGLGSLAGAAQIASLLLSLVMVIMLLEKYVRGTAGYAIDKGPQQGPPSITLSGWKNWMASLWCGLVVALGFVLPLCLLLVMAFHSRIYDWWSDFINLIIHTLSVAGLGAVLTVALALLLLFVHRHTRSSRTQFAIRAMGLGYAVPGLVIAVGVTMAFGWLDQGLNGIISTFSAAPPTLLFSGGFLALITAYVIRFLAVAMQPVEAAYQTINKNLDEASLLTGKNTNQTFRFVHLPLLKPSLWTAVLLVFVDLLKELPATLVLRPFNFNTLAVKAYELAADERLADAAVPALCIVAVGLIPVIILNNKINHRL</sequence>
<feature type="transmembrane region" description="Helical" evidence="8">
    <location>
        <begin position="86"/>
        <end position="106"/>
    </location>
</feature>
<dbReference type="PANTHER" id="PTHR43357">
    <property type="entry name" value="INNER MEMBRANE ABC TRANSPORTER PERMEASE PROTEIN YDCV"/>
    <property type="match status" value="1"/>
</dbReference>
<dbReference type="Pfam" id="PF00528">
    <property type="entry name" value="BPD_transp_1"/>
    <property type="match status" value="1"/>
</dbReference>
<feature type="transmembrane region" description="Helical" evidence="8">
    <location>
        <begin position="403"/>
        <end position="422"/>
    </location>
</feature>
<dbReference type="EMBL" id="JBHRTS010000005">
    <property type="protein sequence ID" value="MFC3194788.1"/>
    <property type="molecule type" value="Genomic_DNA"/>
</dbReference>
<keyword evidence="5 8" id="KW-0812">Transmembrane</keyword>
<keyword evidence="6 8" id="KW-1133">Transmembrane helix</keyword>
<feature type="domain" description="ABC transmembrane type-1" evidence="9">
    <location>
        <begin position="48"/>
        <end position="250"/>
    </location>
</feature>
<evidence type="ECO:0000256" key="4">
    <source>
        <dbReference type="ARBA" id="ARBA00022519"/>
    </source>
</evidence>
<keyword evidence="2 8" id="KW-0813">Transport</keyword>
<feature type="transmembrane region" description="Helical" evidence="8">
    <location>
        <begin position="9"/>
        <end position="29"/>
    </location>
</feature>
<gene>
    <name evidence="10" type="ORF">ACFODZ_11110</name>
</gene>
<dbReference type="RefSeq" id="WP_198538141.1">
    <property type="nucleotide sequence ID" value="NZ_JBHRTS010000005.1"/>
</dbReference>
<dbReference type="PROSITE" id="PS50928">
    <property type="entry name" value="ABC_TM1"/>
    <property type="match status" value="2"/>
</dbReference>
<dbReference type="InterPro" id="IPR000515">
    <property type="entry name" value="MetI-like"/>
</dbReference>
<evidence type="ECO:0000256" key="2">
    <source>
        <dbReference type="ARBA" id="ARBA00022448"/>
    </source>
</evidence>
<accession>A0ABV7JDF6</accession>
<name>A0ABV7JDF6_9GAMM</name>
<protein>
    <submittedName>
        <fullName evidence="10">ABC transporter permease</fullName>
    </submittedName>
</protein>
<organism evidence="10 11">
    <name type="scientific">Marinicella sediminis</name>
    <dbReference type="NCBI Taxonomy" id="1792834"/>
    <lineage>
        <taxon>Bacteria</taxon>
        <taxon>Pseudomonadati</taxon>
        <taxon>Pseudomonadota</taxon>
        <taxon>Gammaproteobacteria</taxon>
        <taxon>Lysobacterales</taxon>
        <taxon>Marinicellaceae</taxon>
        <taxon>Marinicella</taxon>
    </lineage>
</organism>
<evidence type="ECO:0000313" key="11">
    <source>
        <dbReference type="Proteomes" id="UP001595533"/>
    </source>
</evidence>
<dbReference type="Proteomes" id="UP001595533">
    <property type="component" value="Unassembled WGS sequence"/>
</dbReference>
<feature type="transmembrane region" description="Helical" evidence="8">
    <location>
        <begin position="54"/>
        <end position="74"/>
    </location>
</feature>
<evidence type="ECO:0000256" key="6">
    <source>
        <dbReference type="ARBA" id="ARBA00022989"/>
    </source>
</evidence>
<evidence type="ECO:0000256" key="8">
    <source>
        <dbReference type="RuleBase" id="RU363032"/>
    </source>
</evidence>
<evidence type="ECO:0000256" key="3">
    <source>
        <dbReference type="ARBA" id="ARBA00022475"/>
    </source>
</evidence>
<keyword evidence="4" id="KW-0997">Cell inner membrane</keyword>
<comment type="caution">
    <text evidence="10">The sequence shown here is derived from an EMBL/GenBank/DDBJ whole genome shotgun (WGS) entry which is preliminary data.</text>
</comment>
<comment type="similarity">
    <text evidence="8">Belongs to the binding-protein-dependent transport system permease family.</text>
</comment>
<feature type="transmembrane region" description="Helical" evidence="8">
    <location>
        <begin position="286"/>
        <end position="310"/>
    </location>
</feature>
<dbReference type="InterPro" id="IPR035906">
    <property type="entry name" value="MetI-like_sf"/>
</dbReference>
<feature type="transmembrane region" description="Helical" evidence="8">
    <location>
        <begin position="358"/>
        <end position="383"/>
    </location>
</feature>
<dbReference type="CDD" id="cd06261">
    <property type="entry name" value="TM_PBP2"/>
    <property type="match status" value="2"/>
</dbReference>
<reference evidence="11" key="1">
    <citation type="journal article" date="2019" name="Int. J. Syst. Evol. Microbiol.">
        <title>The Global Catalogue of Microorganisms (GCM) 10K type strain sequencing project: providing services to taxonomists for standard genome sequencing and annotation.</title>
        <authorList>
            <consortium name="The Broad Institute Genomics Platform"/>
            <consortium name="The Broad Institute Genome Sequencing Center for Infectious Disease"/>
            <person name="Wu L."/>
            <person name="Ma J."/>
        </authorList>
    </citation>
    <scope>NUCLEOTIDE SEQUENCE [LARGE SCALE GENOMIC DNA]</scope>
    <source>
        <strain evidence="11">KCTC 42953</strain>
    </source>
</reference>
<dbReference type="PANTHER" id="PTHR43357:SF3">
    <property type="entry name" value="FE(3+)-TRANSPORT SYSTEM PERMEASE PROTEIN FBPB 2"/>
    <property type="match status" value="1"/>
</dbReference>
<feature type="transmembrane region" description="Helical" evidence="8">
    <location>
        <begin position="322"/>
        <end position="346"/>
    </location>
</feature>
<feature type="domain" description="ABC transmembrane type-1" evidence="9">
    <location>
        <begin position="323"/>
        <end position="529"/>
    </location>
</feature>
<feature type="transmembrane region" description="Helical" evidence="8">
    <location>
        <begin position="224"/>
        <end position="251"/>
    </location>
</feature>
<keyword evidence="11" id="KW-1185">Reference proteome</keyword>
<evidence type="ECO:0000259" key="9">
    <source>
        <dbReference type="PROSITE" id="PS50928"/>
    </source>
</evidence>
<feature type="transmembrane region" description="Helical" evidence="8">
    <location>
        <begin position="456"/>
        <end position="475"/>
    </location>
</feature>
<evidence type="ECO:0000256" key="1">
    <source>
        <dbReference type="ARBA" id="ARBA00004429"/>
    </source>
</evidence>
<evidence type="ECO:0000256" key="7">
    <source>
        <dbReference type="ARBA" id="ARBA00023136"/>
    </source>
</evidence>